<dbReference type="PANTHER" id="PTHR23420:SF29">
    <property type="entry name" value="ADENOSYLHOMOCYSTEINASE 1"/>
    <property type="match status" value="1"/>
</dbReference>
<dbReference type="PANTHER" id="PTHR23420">
    <property type="entry name" value="ADENOSYLHOMOCYSTEINASE"/>
    <property type="match status" value="1"/>
</dbReference>
<dbReference type="InterPro" id="IPR000043">
    <property type="entry name" value="Adenosylhomocysteinase-like"/>
</dbReference>
<dbReference type="Proteomes" id="UP000824890">
    <property type="component" value="Unassembled WGS sequence"/>
</dbReference>
<feature type="compositionally biased region" description="Basic and acidic residues" evidence="1">
    <location>
        <begin position="163"/>
        <end position="172"/>
    </location>
</feature>
<dbReference type="Gene3D" id="3.40.50.1480">
    <property type="entry name" value="Adenosylhomocysteinase-like"/>
    <property type="match status" value="1"/>
</dbReference>
<dbReference type="InterPro" id="IPR042172">
    <property type="entry name" value="Adenosylhomocyst_ase-like_sf"/>
</dbReference>
<evidence type="ECO:0000313" key="3">
    <source>
        <dbReference type="Proteomes" id="UP000824890"/>
    </source>
</evidence>
<evidence type="ECO:0000256" key="1">
    <source>
        <dbReference type="SAM" id="MobiDB-lite"/>
    </source>
</evidence>
<dbReference type="Pfam" id="PF05221">
    <property type="entry name" value="AdoHcyase"/>
    <property type="match status" value="1"/>
</dbReference>
<keyword evidence="3" id="KW-1185">Reference proteome</keyword>
<proteinExistence type="predicted"/>
<accession>A0ABQ8AWR7</accession>
<sequence length="468" mass="51052">MTSLAKVEMNTFWYSSLRMDTLTEEHHSLCSNYKMRISYFLTTINILRVLLLIRNAKCCSSVPSILYWFTITHKTINQVTIRSSTQFKCIKNYCINVAVSLRGDFGRLELKLAKVEMPGLMACRTEFGPSQPFKGDRITGSLHMTIQTDVLIETLTALGAEEKAAERGRGSDHNPNSQNHESIRGSGGDGSSRSVSVAESVVFGKEKDFNGGMNRELDGSESVVSLVPCRSSGLEPSSKVVSSLGGTTRSRGGRGVRRSDCMFELWFREMEATTDPSSPAFLRGVEAPSAPPTPVQVPGKGVFLRFTFAGLVTECGCFHRSALPMRNPKLLGYYCSFSAKLEVGGGVLGLMMKLSAEVKLVKSTIRWLSIRTSRVLSGSKAEMISAGSGWKFGCVGGYLDGLRKTSDMMTMEAIWSKGCCLSEASSLVLAVLGGLAFVVKKVRSLWAPVKRSESIGDSKVVVELVRFA</sequence>
<organism evidence="2 3">
    <name type="scientific">Brassica napus</name>
    <name type="common">Rape</name>
    <dbReference type="NCBI Taxonomy" id="3708"/>
    <lineage>
        <taxon>Eukaryota</taxon>
        <taxon>Viridiplantae</taxon>
        <taxon>Streptophyta</taxon>
        <taxon>Embryophyta</taxon>
        <taxon>Tracheophyta</taxon>
        <taxon>Spermatophyta</taxon>
        <taxon>Magnoliopsida</taxon>
        <taxon>eudicotyledons</taxon>
        <taxon>Gunneridae</taxon>
        <taxon>Pentapetalae</taxon>
        <taxon>rosids</taxon>
        <taxon>malvids</taxon>
        <taxon>Brassicales</taxon>
        <taxon>Brassicaceae</taxon>
        <taxon>Brassiceae</taxon>
        <taxon>Brassica</taxon>
    </lineage>
</organism>
<evidence type="ECO:0000313" key="2">
    <source>
        <dbReference type="EMBL" id="KAH0896994.1"/>
    </source>
</evidence>
<dbReference type="EMBL" id="JAGKQM010000012">
    <property type="protein sequence ID" value="KAH0896994.1"/>
    <property type="molecule type" value="Genomic_DNA"/>
</dbReference>
<protein>
    <submittedName>
        <fullName evidence="2">Uncharacterized protein</fullName>
    </submittedName>
</protein>
<name>A0ABQ8AWR7_BRANA</name>
<dbReference type="SUPFAM" id="SSF52283">
    <property type="entry name" value="Formate/glycerate dehydrogenase catalytic domain-like"/>
    <property type="match status" value="1"/>
</dbReference>
<gene>
    <name evidence="2" type="ORF">HID58_046562</name>
</gene>
<feature type="region of interest" description="Disordered" evidence="1">
    <location>
        <begin position="163"/>
        <end position="196"/>
    </location>
</feature>
<reference evidence="2 3" key="1">
    <citation type="submission" date="2021-05" db="EMBL/GenBank/DDBJ databases">
        <title>Genome Assembly of Synthetic Allotetraploid Brassica napus Reveals Homoeologous Exchanges between Subgenomes.</title>
        <authorList>
            <person name="Davis J.T."/>
        </authorList>
    </citation>
    <scope>NUCLEOTIDE SEQUENCE [LARGE SCALE GENOMIC DNA]</scope>
    <source>
        <strain evidence="3">cv. Da-Ae</strain>
        <tissue evidence="2">Seedling</tissue>
    </source>
</reference>
<comment type="caution">
    <text evidence="2">The sequence shown here is derived from an EMBL/GenBank/DDBJ whole genome shotgun (WGS) entry which is preliminary data.</text>
</comment>